<feature type="compositionally biased region" description="Polar residues" evidence="7">
    <location>
        <begin position="34"/>
        <end position="47"/>
    </location>
</feature>
<dbReference type="InterPro" id="IPR043128">
    <property type="entry name" value="Rev_trsase/Diguanyl_cyclase"/>
</dbReference>
<dbReference type="Pfam" id="PF17921">
    <property type="entry name" value="Integrase_H2C2"/>
    <property type="match status" value="1"/>
</dbReference>
<dbReference type="Gene3D" id="3.30.420.10">
    <property type="entry name" value="Ribonuclease H-like superfamily/Ribonuclease H"/>
    <property type="match status" value="1"/>
</dbReference>
<dbReference type="InterPro" id="IPR041373">
    <property type="entry name" value="RT_RNaseH"/>
</dbReference>
<keyword evidence="1" id="KW-0808">Transferase</keyword>
<dbReference type="InterPro" id="IPR000477">
    <property type="entry name" value="RT_dom"/>
</dbReference>
<dbReference type="CDD" id="cd09274">
    <property type="entry name" value="RNase_HI_RT_Ty3"/>
    <property type="match status" value="1"/>
</dbReference>
<dbReference type="EMBL" id="BQNB010015771">
    <property type="protein sequence ID" value="GJT43942.1"/>
    <property type="molecule type" value="Genomic_DNA"/>
</dbReference>
<reference evidence="9" key="1">
    <citation type="journal article" date="2022" name="Int. J. Mol. Sci.">
        <title>Draft Genome of Tanacetum Coccineum: Genomic Comparison of Closely Related Tanacetum-Family Plants.</title>
        <authorList>
            <person name="Yamashiro T."/>
            <person name="Shiraishi A."/>
            <person name="Nakayama K."/>
            <person name="Satake H."/>
        </authorList>
    </citation>
    <scope>NUCLEOTIDE SEQUENCE</scope>
</reference>
<evidence type="ECO:0000313" key="9">
    <source>
        <dbReference type="EMBL" id="GJT43942.1"/>
    </source>
</evidence>
<evidence type="ECO:0000313" key="10">
    <source>
        <dbReference type="Proteomes" id="UP001151760"/>
    </source>
</evidence>
<evidence type="ECO:0000256" key="7">
    <source>
        <dbReference type="SAM" id="MobiDB-lite"/>
    </source>
</evidence>
<sequence>MDLKTQLETVAKNHQASIQNLVTKFDRLADKQSGRPSGSLPSNTQPNPKGHNSKVYQPPQSCNEHVNVVFTRSGKSYNPPVNSNDQQTNLENPINFDNSDEEDEEPTPQPKIQNPKPVKETTLPKPYKLKIPYPQLLREEKIKAQYGKFLDKKLNLGVGTERMIFNIDSAMKHSYSNDDTCSKILHSIEGTLLEEEIFAEFDEFMAMIADENSDSESDTEDSPFEKITINTDYKIKTSLEEPPTDLKLKPLPDNLEYVFLEEPSFLPVIISSHQSKEKKNKLIYVLKKHKQAFAWKTTDIPVVKKEIVKLLDTGIIYPIAKSPWVSPIHCVPKKGGITVVTNENDDLVPTRTITGWRVCIDYRKLNEATAKDHFPLPFMDQMLERLAGNKYFCFLDGFSRYFPIPIDPNDQEKTTFTCPFGTYAYRRMPFGLCNAPAIFQRCMLAIFHDMIEESVEVFMDDFSVFRNSFNTCLNNLDKMLQRCKDAHLVLNWEKCHFMVKEGIVLGYKVSSTGLEIDKAKIDVISKLPPPTNIKGVRSFLGHAGFYRRFIKDFSKIARPITKLLEKDTPFEFDDECQKAFESLKEKLTCAPVIVSPNWNLLFELMCDASDFAVGAILGQKDGKNFHPIYFASKTLNSAQQKYTVTEKELMAVVFAFDKFRSYLILSKTIVHTDHSALRHLFKKQDAKPRLIRWILLLQEFDIEIKDRKGTKNVAADHLSRLENNETSDDSEVDDNFPGETLMEINTKDEPWFADFANYLVGNIIPKGMTYQQKNKFFSDLKHYFWEETYLFKVCSDGTIKRCISRPETRTILDKCHHGTTGGHYGPNIAAKKVLDSGFYWPTIIKEAHPLVRLCEACQKTEYISKRDEMPLNNIQVCKIFDIWGIDFMGLFPKSYNFEYILVAVDYVSKWAEAQALPTNDARVVITFLKKLFCRFGMPKALISYRGTHFCNKIMEKTMKRYGVNHCFSTSYHPQTSGQVENTNRALKRILEKTVKDNHAIWSRKVDDALWAFRTAYKTPTGTTPYKLIYEKNCHLPFEIEHRAYGALKNCNPDLIVAGEKRMFQLHELDEFRYQAYENSRLYKERIKVWHDRKL</sequence>
<dbReference type="Pfam" id="PF00078">
    <property type="entry name" value="RVT_1"/>
    <property type="match status" value="1"/>
</dbReference>
<feature type="region of interest" description="Disordered" evidence="7">
    <location>
        <begin position="73"/>
        <end position="123"/>
    </location>
</feature>
<evidence type="ECO:0000259" key="8">
    <source>
        <dbReference type="PROSITE" id="PS50994"/>
    </source>
</evidence>
<dbReference type="GO" id="GO:0003964">
    <property type="term" value="F:RNA-directed DNA polymerase activity"/>
    <property type="evidence" value="ECO:0007669"/>
    <property type="project" value="UniProtKB-KW"/>
</dbReference>
<evidence type="ECO:0000256" key="1">
    <source>
        <dbReference type="ARBA" id="ARBA00022679"/>
    </source>
</evidence>
<dbReference type="InterPro" id="IPR036397">
    <property type="entry name" value="RNaseH_sf"/>
</dbReference>
<dbReference type="CDD" id="cd01647">
    <property type="entry name" value="RT_LTR"/>
    <property type="match status" value="1"/>
</dbReference>
<keyword evidence="5" id="KW-0378">Hydrolase</keyword>
<organism evidence="9 10">
    <name type="scientific">Tanacetum coccineum</name>
    <dbReference type="NCBI Taxonomy" id="301880"/>
    <lineage>
        <taxon>Eukaryota</taxon>
        <taxon>Viridiplantae</taxon>
        <taxon>Streptophyta</taxon>
        <taxon>Embryophyta</taxon>
        <taxon>Tracheophyta</taxon>
        <taxon>Spermatophyta</taxon>
        <taxon>Magnoliopsida</taxon>
        <taxon>eudicotyledons</taxon>
        <taxon>Gunneridae</taxon>
        <taxon>Pentapetalae</taxon>
        <taxon>asterids</taxon>
        <taxon>campanulids</taxon>
        <taxon>Asterales</taxon>
        <taxon>Asteraceae</taxon>
        <taxon>Asteroideae</taxon>
        <taxon>Anthemideae</taxon>
        <taxon>Anthemidinae</taxon>
        <taxon>Tanacetum</taxon>
    </lineage>
</organism>
<dbReference type="InterPro" id="IPR001584">
    <property type="entry name" value="Integrase_cat-core"/>
</dbReference>
<evidence type="ECO:0000256" key="6">
    <source>
        <dbReference type="ARBA" id="ARBA00022918"/>
    </source>
</evidence>
<evidence type="ECO:0000256" key="2">
    <source>
        <dbReference type="ARBA" id="ARBA00022695"/>
    </source>
</evidence>
<dbReference type="PANTHER" id="PTHR37984:SF5">
    <property type="entry name" value="PROTEIN NYNRIN-LIKE"/>
    <property type="match status" value="1"/>
</dbReference>
<evidence type="ECO:0000256" key="5">
    <source>
        <dbReference type="ARBA" id="ARBA00022801"/>
    </source>
</evidence>
<proteinExistence type="predicted"/>
<dbReference type="InterPro" id="IPR050951">
    <property type="entry name" value="Retrovirus_Pol_polyprotein"/>
</dbReference>
<dbReference type="Pfam" id="PF00665">
    <property type="entry name" value="rve"/>
    <property type="match status" value="1"/>
</dbReference>
<keyword evidence="6 9" id="KW-0695">RNA-directed DNA polymerase</keyword>
<dbReference type="Gene3D" id="3.10.10.10">
    <property type="entry name" value="HIV Type 1 Reverse Transcriptase, subunit A, domain 1"/>
    <property type="match status" value="1"/>
</dbReference>
<keyword evidence="4" id="KW-0255">Endonuclease</keyword>
<dbReference type="SUPFAM" id="SSF56672">
    <property type="entry name" value="DNA/RNA polymerases"/>
    <property type="match status" value="1"/>
</dbReference>
<evidence type="ECO:0000256" key="4">
    <source>
        <dbReference type="ARBA" id="ARBA00022759"/>
    </source>
</evidence>
<dbReference type="Gene3D" id="1.10.340.70">
    <property type="match status" value="1"/>
</dbReference>
<gene>
    <name evidence="9" type="ORF">Tco_0952657</name>
</gene>
<name>A0ABQ5DYE8_9ASTR</name>
<dbReference type="Proteomes" id="UP001151760">
    <property type="component" value="Unassembled WGS sequence"/>
</dbReference>
<dbReference type="PANTHER" id="PTHR37984">
    <property type="entry name" value="PROTEIN CBG26694"/>
    <property type="match status" value="1"/>
</dbReference>
<feature type="compositionally biased region" description="Polar residues" evidence="7">
    <location>
        <begin position="73"/>
        <end position="97"/>
    </location>
</feature>
<dbReference type="Gene3D" id="3.30.70.270">
    <property type="match status" value="2"/>
</dbReference>
<dbReference type="InterPro" id="IPR041588">
    <property type="entry name" value="Integrase_H2C2"/>
</dbReference>
<feature type="region of interest" description="Disordered" evidence="7">
    <location>
        <begin position="27"/>
        <end position="60"/>
    </location>
</feature>
<evidence type="ECO:0000256" key="3">
    <source>
        <dbReference type="ARBA" id="ARBA00022722"/>
    </source>
</evidence>
<keyword evidence="2" id="KW-0548">Nucleotidyltransferase</keyword>
<dbReference type="InterPro" id="IPR012337">
    <property type="entry name" value="RNaseH-like_sf"/>
</dbReference>
<keyword evidence="10" id="KW-1185">Reference proteome</keyword>
<reference evidence="9" key="2">
    <citation type="submission" date="2022-01" db="EMBL/GenBank/DDBJ databases">
        <authorList>
            <person name="Yamashiro T."/>
            <person name="Shiraishi A."/>
            <person name="Satake H."/>
            <person name="Nakayama K."/>
        </authorList>
    </citation>
    <scope>NUCLEOTIDE SEQUENCE</scope>
</reference>
<dbReference type="PROSITE" id="PS50994">
    <property type="entry name" value="INTEGRASE"/>
    <property type="match status" value="1"/>
</dbReference>
<comment type="caution">
    <text evidence="9">The sequence shown here is derived from an EMBL/GenBank/DDBJ whole genome shotgun (WGS) entry which is preliminary data.</text>
</comment>
<feature type="domain" description="Integrase catalytic" evidence="8">
    <location>
        <begin position="866"/>
        <end position="1032"/>
    </location>
</feature>
<dbReference type="InterPro" id="IPR043502">
    <property type="entry name" value="DNA/RNA_pol_sf"/>
</dbReference>
<keyword evidence="3" id="KW-0540">Nuclease</keyword>
<dbReference type="Pfam" id="PF17917">
    <property type="entry name" value="RT_RNaseH"/>
    <property type="match status" value="1"/>
</dbReference>
<protein>
    <submittedName>
        <fullName evidence="9">Reverse transcriptase domain-containing protein</fullName>
    </submittedName>
</protein>
<accession>A0ABQ5DYE8</accession>
<dbReference type="SUPFAM" id="SSF53098">
    <property type="entry name" value="Ribonuclease H-like"/>
    <property type="match status" value="1"/>
</dbReference>